<dbReference type="Proteomes" id="UP001596050">
    <property type="component" value="Unassembled WGS sequence"/>
</dbReference>
<dbReference type="RefSeq" id="WP_379783489.1">
    <property type="nucleotide sequence ID" value="NZ_JBHSMU010000013.1"/>
</dbReference>
<evidence type="ECO:0008006" key="5">
    <source>
        <dbReference type="Google" id="ProtNLM"/>
    </source>
</evidence>
<feature type="signal peptide" evidence="2">
    <location>
        <begin position="1"/>
        <end position="19"/>
    </location>
</feature>
<protein>
    <recommendedName>
        <fullName evidence="5">Secreted protein</fullName>
    </recommendedName>
</protein>
<evidence type="ECO:0000313" key="3">
    <source>
        <dbReference type="EMBL" id="MFC5460532.1"/>
    </source>
</evidence>
<organism evidence="3 4">
    <name type="scientific">Massilia niabensis</name>
    <dbReference type="NCBI Taxonomy" id="544910"/>
    <lineage>
        <taxon>Bacteria</taxon>
        <taxon>Pseudomonadati</taxon>
        <taxon>Pseudomonadota</taxon>
        <taxon>Betaproteobacteria</taxon>
        <taxon>Burkholderiales</taxon>
        <taxon>Oxalobacteraceae</taxon>
        <taxon>Telluria group</taxon>
        <taxon>Massilia</taxon>
    </lineage>
</organism>
<sequence>MRRIVHILLLLCLPLYGFAMQGGLPPAGGAASLAHQLEHQLEHDQGVQHHHHEDDGSVHYDESDESRDHAQEQSSTSQPAGFGLPRLTVPPEQSVSELGTYLARQVPEPFLDGPHRPPAPTPGHAAGGMTHA</sequence>
<keyword evidence="2" id="KW-0732">Signal</keyword>
<comment type="caution">
    <text evidence="3">The sequence shown here is derived from an EMBL/GenBank/DDBJ whole genome shotgun (WGS) entry which is preliminary data.</text>
</comment>
<evidence type="ECO:0000256" key="2">
    <source>
        <dbReference type="SAM" id="SignalP"/>
    </source>
</evidence>
<name>A0ABW0L6R4_9BURK</name>
<feature type="region of interest" description="Disordered" evidence="1">
    <location>
        <begin position="34"/>
        <end position="132"/>
    </location>
</feature>
<proteinExistence type="predicted"/>
<evidence type="ECO:0000313" key="4">
    <source>
        <dbReference type="Proteomes" id="UP001596050"/>
    </source>
</evidence>
<reference evidence="4" key="1">
    <citation type="journal article" date="2019" name="Int. J. Syst. Evol. Microbiol.">
        <title>The Global Catalogue of Microorganisms (GCM) 10K type strain sequencing project: providing services to taxonomists for standard genome sequencing and annotation.</title>
        <authorList>
            <consortium name="The Broad Institute Genomics Platform"/>
            <consortium name="The Broad Institute Genome Sequencing Center for Infectious Disease"/>
            <person name="Wu L."/>
            <person name="Ma J."/>
        </authorList>
    </citation>
    <scope>NUCLEOTIDE SEQUENCE [LARGE SCALE GENOMIC DNA]</scope>
    <source>
        <strain evidence="4">KACC 12649</strain>
    </source>
</reference>
<evidence type="ECO:0000256" key="1">
    <source>
        <dbReference type="SAM" id="MobiDB-lite"/>
    </source>
</evidence>
<dbReference type="EMBL" id="JBHSMU010000013">
    <property type="protein sequence ID" value="MFC5460532.1"/>
    <property type="molecule type" value="Genomic_DNA"/>
</dbReference>
<gene>
    <name evidence="3" type="ORF">ACFPN5_12015</name>
</gene>
<feature type="compositionally biased region" description="Basic and acidic residues" evidence="1">
    <location>
        <begin position="36"/>
        <end position="71"/>
    </location>
</feature>
<feature type="compositionally biased region" description="Low complexity" evidence="1">
    <location>
        <begin position="122"/>
        <end position="132"/>
    </location>
</feature>
<feature type="chain" id="PRO_5045849891" description="Secreted protein" evidence="2">
    <location>
        <begin position="20"/>
        <end position="132"/>
    </location>
</feature>
<keyword evidence="4" id="KW-1185">Reference proteome</keyword>
<accession>A0ABW0L6R4</accession>